<dbReference type="InterPro" id="IPR029063">
    <property type="entry name" value="SAM-dependent_MTases_sf"/>
</dbReference>
<dbReference type="PANTHER" id="PTHR34203">
    <property type="entry name" value="METHYLTRANSFERASE, FKBM FAMILY PROTEIN"/>
    <property type="match status" value="1"/>
</dbReference>
<sequence>MNSAPMHNGPADQRCPRSPPRARVLLFALLVTTLAIINIIRSSEWKSKCQHKAIAHDSLLSRPGAVKATFDDEATDCTDLLDKFRGYEIDETKHNKKGDFTRAHIILATADQNRTEAFYISTHEKTIDSPRAAIMDYRVYYEQDLSNLVARTFDIKAAKGESSIFLDVGSNIGWFSLVARRHGATEVYSFEPNVQNTIRFCESLALNGYHLDGRVLPIMKGAGETEGEEKLYAVDESNPGSFTFEKLARSKVGRNSTGLKAPKEIGTLRITTLDDFAERHRWFETKPSIGFFKIDVERYELHVLRGARRLLQSKIIERIALELQKGVRNSTKTETLQILWTAGYKPVLHGGYRGPNRPVDVNYETFQDLADDFVAKRYRENILFELR</sequence>
<dbReference type="OrthoDB" id="45755at2759"/>
<comment type="caution">
    <text evidence="2">The sequence shown here is derived from an EMBL/GenBank/DDBJ whole genome shotgun (WGS) entry which is preliminary data.</text>
</comment>
<dbReference type="NCBIfam" id="TIGR01444">
    <property type="entry name" value="fkbM_fam"/>
    <property type="match status" value="1"/>
</dbReference>
<dbReference type="Pfam" id="PF05050">
    <property type="entry name" value="Methyltransf_21"/>
    <property type="match status" value="1"/>
</dbReference>
<accession>K0TF50</accession>
<protein>
    <recommendedName>
        <fullName evidence="1">Methyltransferase FkbM domain-containing protein</fullName>
    </recommendedName>
</protein>
<reference evidence="2 3" key="1">
    <citation type="journal article" date="2012" name="Genome Biol.">
        <title>Genome and low-iron response of an oceanic diatom adapted to chronic iron limitation.</title>
        <authorList>
            <person name="Lommer M."/>
            <person name="Specht M."/>
            <person name="Roy A.S."/>
            <person name="Kraemer L."/>
            <person name="Andreson R."/>
            <person name="Gutowska M.A."/>
            <person name="Wolf J."/>
            <person name="Bergner S.V."/>
            <person name="Schilhabel M.B."/>
            <person name="Klostermeier U.C."/>
            <person name="Beiko R.G."/>
            <person name="Rosenstiel P."/>
            <person name="Hippler M."/>
            <person name="Laroche J."/>
        </authorList>
    </citation>
    <scope>NUCLEOTIDE SEQUENCE [LARGE SCALE GENOMIC DNA]</scope>
    <source>
        <strain evidence="2 3">CCMP1005</strain>
    </source>
</reference>
<evidence type="ECO:0000313" key="3">
    <source>
        <dbReference type="Proteomes" id="UP000266841"/>
    </source>
</evidence>
<dbReference type="EMBL" id="AGNL01000937">
    <property type="protein sequence ID" value="EJK77393.1"/>
    <property type="molecule type" value="Genomic_DNA"/>
</dbReference>
<feature type="domain" description="Methyltransferase FkbM" evidence="1">
    <location>
        <begin position="167"/>
        <end position="345"/>
    </location>
</feature>
<dbReference type="Gene3D" id="3.40.50.150">
    <property type="entry name" value="Vaccinia Virus protein VP39"/>
    <property type="match status" value="1"/>
</dbReference>
<evidence type="ECO:0000259" key="1">
    <source>
        <dbReference type="Pfam" id="PF05050"/>
    </source>
</evidence>
<keyword evidence="3" id="KW-1185">Reference proteome</keyword>
<dbReference type="OMA" id="TIRFCES"/>
<name>K0TF50_THAOC</name>
<dbReference type="SUPFAM" id="SSF53335">
    <property type="entry name" value="S-adenosyl-L-methionine-dependent methyltransferases"/>
    <property type="match status" value="1"/>
</dbReference>
<dbReference type="InterPro" id="IPR006342">
    <property type="entry name" value="FkbM_mtfrase"/>
</dbReference>
<organism evidence="2 3">
    <name type="scientific">Thalassiosira oceanica</name>
    <name type="common">Marine diatom</name>
    <dbReference type="NCBI Taxonomy" id="159749"/>
    <lineage>
        <taxon>Eukaryota</taxon>
        <taxon>Sar</taxon>
        <taxon>Stramenopiles</taxon>
        <taxon>Ochrophyta</taxon>
        <taxon>Bacillariophyta</taxon>
        <taxon>Coscinodiscophyceae</taxon>
        <taxon>Thalassiosirophycidae</taxon>
        <taxon>Thalassiosirales</taxon>
        <taxon>Thalassiosiraceae</taxon>
        <taxon>Thalassiosira</taxon>
    </lineage>
</organism>
<dbReference type="AlphaFoldDB" id="K0TF50"/>
<dbReference type="eggNOG" id="ENOG502RVP4">
    <property type="taxonomic scope" value="Eukaryota"/>
</dbReference>
<gene>
    <name evidence="2" type="ORF">THAOC_00775</name>
</gene>
<evidence type="ECO:0000313" key="2">
    <source>
        <dbReference type="EMBL" id="EJK77393.1"/>
    </source>
</evidence>
<dbReference type="PANTHER" id="PTHR34203:SF13">
    <property type="entry name" value="EXPRESSED PROTEIN"/>
    <property type="match status" value="1"/>
</dbReference>
<proteinExistence type="predicted"/>
<dbReference type="Proteomes" id="UP000266841">
    <property type="component" value="Unassembled WGS sequence"/>
</dbReference>
<dbReference type="InterPro" id="IPR052514">
    <property type="entry name" value="SAM-dependent_MTase"/>
</dbReference>